<keyword evidence="5" id="KW-0547">Nucleotide-binding</keyword>
<dbReference type="InterPro" id="IPR017871">
    <property type="entry name" value="ABC_transporter-like_CS"/>
</dbReference>
<proteinExistence type="inferred from homology"/>
<evidence type="ECO:0000259" key="10">
    <source>
        <dbReference type="PROSITE" id="PS50893"/>
    </source>
</evidence>
<organism evidence="11 12">
    <name type="scientific">Kyrpidia spormannii</name>
    <dbReference type="NCBI Taxonomy" id="2055160"/>
    <lineage>
        <taxon>Bacteria</taxon>
        <taxon>Bacillati</taxon>
        <taxon>Bacillota</taxon>
        <taxon>Bacilli</taxon>
        <taxon>Bacillales</taxon>
        <taxon>Alicyclobacillaceae</taxon>
        <taxon>Kyrpidia</taxon>
    </lineage>
</organism>
<accession>A0A6F9EI59</accession>
<evidence type="ECO:0000256" key="4">
    <source>
        <dbReference type="ARBA" id="ARBA00022475"/>
    </source>
</evidence>
<keyword evidence="4" id="KW-1003">Cell membrane</keyword>
<dbReference type="PROSITE" id="PS50893">
    <property type="entry name" value="ABC_TRANSPORTER_2"/>
    <property type="match status" value="1"/>
</dbReference>
<evidence type="ECO:0000256" key="5">
    <source>
        <dbReference type="ARBA" id="ARBA00022741"/>
    </source>
</evidence>
<feature type="region of interest" description="Disordered" evidence="9">
    <location>
        <begin position="340"/>
        <end position="411"/>
    </location>
</feature>
<dbReference type="GO" id="GO:0043190">
    <property type="term" value="C:ATP-binding cassette (ABC) transporter complex"/>
    <property type="evidence" value="ECO:0007669"/>
    <property type="project" value="TreeGrafter"/>
</dbReference>
<evidence type="ECO:0000256" key="9">
    <source>
        <dbReference type="SAM" id="MobiDB-lite"/>
    </source>
</evidence>
<dbReference type="InterPro" id="IPR015856">
    <property type="entry name" value="ABC_transpr_CbiO/EcfA_su"/>
</dbReference>
<keyword evidence="8" id="KW-0472">Membrane</keyword>
<evidence type="ECO:0000256" key="2">
    <source>
        <dbReference type="ARBA" id="ARBA00005417"/>
    </source>
</evidence>
<dbReference type="GO" id="GO:0016887">
    <property type="term" value="F:ATP hydrolysis activity"/>
    <property type="evidence" value="ECO:0007669"/>
    <property type="project" value="InterPro"/>
</dbReference>
<dbReference type="EMBL" id="LR792683">
    <property type="protein sequence ID" value="CAB3396097.1"/>
    <property type="molecule type" value="Genomic_DNA"/>
</dbReference>
<evidence type="ECO:0000313" key="11">
    <source>
        <dbReference type="EMBL" id="CAB3396097.1"/>
    </source>
</evidence>
<gene>
    <name evidence="11" type="ORF">COOX1_3343</name>
</gene>
<evidence type="ECO:0000256" key="1">
    <source>
        <dbReference type="ARBA" id="ARBA00004202"/>
    </source>
</evidence>
<feature type="region of interest" description="Disordered" evidence="9">
    <location>
        <begin position="16"/>
        <end position="71"/>
    </location>
</feature>
<dbReference type="InterPro" id="IPR050095">
    <property type="entry name" value="ECF_ABC_transporter_ATP-bd"/>
</dbReference>
<dbReference type="RefSeq" id="WP_232059762.1">
    <property type="nucleotide sequence ID" value="NZ_CP047972.1"/>
</dbReference>
<protein>
    <submittedName>
        <fullName evidence="11">Energizing coupling factor of ABC influx transporter (ATP-binding protein) (Modular protein)</fullName>
    </submittedName>
</protein>
<reference evidence="11 12" key="1">
    <citation type="submission" date="2020-04" db="EMBL/GenBank/DDBJ databases">
        <authorList>
            <person name="Hogendoorn C."/>
        </authorList>
    </citation>
    <scope>NUCLEOTIDE SEQUENCE [LARGE SCALE GENOMIC DNA]</scope>
    <source>
        <strain evidence="11">COOX1</strain>
    </source>
</reference>
<keyword evidence="6 11" id="KW-0067">ATP-binding</keyword>
<dbReference type="AlphaFoldDB" id="A0A6F9EI59"/>
<dbReference type="Proteomes" id="UP000502196">
    <property type="component" value="Chromosome"/>
</dbReference>
<comment type="subcellular location">
    <subcellularLocation>
        <location evidence="1">Cell membrane</location>
        <topology evidence="1">Peripheral membrane protein</topology>
    </subcellularLocation>
</comment>
<name>A0A6F9EI59_9BACL</name>
<dbReference type="PROSITE" id="PS00211">
    <property type="entry name" value="ABC_TRANSPORTER_1"/>
    <property type="match status" value="1"/>
</dbReference>
<evidence type="ECO:0000256" key="7">
    <source>
        <dbReference type="ARBA" id="ARBA00022967"/>
    </source>
</evidence>
<dbReference type="FunFam" id="3.40.50.300:FF:000224">
    <property type="entry name" value="Energy-coupling factor transporter ATP-binding protein EcfA"/>
    <property type="match status" value="1"/>
</dbReference>
<dbReference type="InterPro" id="IPR027417">
    <property type="entry name" value="P-loop_NTPase"/>
</dbReference>
<dbReference type="InterPro" id="IPR030947">
    <property type="entry name" value="EcfA_1"/>
</dbReference>
<dbReference type="Gene3D" id="3.40.50.300">
    <property type="entry name" value="P-loop containing nucleotide triphosphate hydrolases"/>
    <property type="match status" value="1"/>
</dbReference>
<dbReference type="CDD" id="cd03225">
    <property type="entry name" value="ABC_cobalt_CbiO_domain1"/>
    <property type="match status" value="1"/>
</dbReference>
<evidence type="ECO:0000256" key="8">
    <source>
        <dbReference type="ARBA" id="ARBA00023136"/>
    </source>
</evidence>
<feature type="compositionally biased region" description="Basic and acidic residues" evidence="9">
    <location>
        <begin position="43"/>
        <end position="53"/>
    </location>
</feature>
<evidence type="ECO:0000256" key="6">
    <source>
        <dbReference type="ARBA" id="ARBA00022840"/>
    </source>
</evidence>
<dbReference type="GO" id="GO:0005524">
    <property type="term" value="F:ATP binding"/>
    <property type="evidence" value="ECO:0007669"/>
    <property type="project" value="UniProtKB-KW"/>
</dbReference>
<dbReference type="Pfam" id="PF00005">
    <property type="entry name" value="ABC_tran"/>
    <property type="match status" value="1"/>
</dbReference>
<feature type="compositionally biased region" description="Low complexity" evidence="9">
    <location>
        <begin position="398"/>
        <end position="411"/>
    </location>
</feature>
<evidence type="ECO:0000256" key="3">
    <source>
        <dbReference type="ARBA" id="ARBA00022448"/>
    </source>
</evidence>
<dbReference type="PANTHER" id="PTHR43553:SF24">
    <property type="entry name" value="ENERGY-COUPLING FACTOR TRANSPORTER ATP-BINDING PROTEIN ECFA1"/>
    <property type="match status" value="1"/>
</dbReference>
<feature type="domain" description="ABC transporter" evidence="10">
    <location>
        <begin position="59"/>
        <end position="292"/>
    </location>
</feature>
<dbReference type="InterPro" id="IPR003439">
    <property type="entry name" value="ABC_transporter-like_ATP-bd"/>
</dbReference>
<dbReference type="PANTHER" id="PTHR43553">
    <property type="entry name" value="HEAVY METAL TRANSPORTER"/>
    <property type="match status" value="1"/>
</dbReference>
<evidence type="ECO:0000313" key="12">
    <source>
        <dbReference type="Proteomes" id="UP000502196"/>
    </source>
</evidence>
<comment type="similarity">
    <text evidence="2">Belongs to the ABC transporter superfamily.</text>
</comment>
<dbReference type="SMART" id="SM00382">
    <property type="entry name" value="AAA"/>
    <property type="match status" value="1"/>
</dbReference>
<feature type="compositionally biased region" description="Basic and acidic residues" evidence="9">
    <location>
        <begin position="387"/>
        <end position="397"/>
    </location>
</feature>
<sequence length="411" mass="44217">MNEPLIRVEDVYFSYADREDRPKAAGSPDGAEPGEGAGLTTGGEDRQSTDRQPGRRQPAEIQPETDTADTDGLVLRGASLEVFPGEFVAILGHNGSGKSTLAKHLNGLLVPRRGVVRVAGLDTSDRRNIGQIRRMVGIVFQHPDNQIIAATVEEDVAFGLENLAFPREEMRRRVEDALRQVGMWEYRHRSPHHLSGGQKQRVAIAGVLAMRPACIVLDEATSMLDTPGREEVMAAVRELRAAGVTVVAVTHHMEEAALADRIVVIHEGRVVMQGLPEEVFGRRQEVLAALHLDVPAAAAVSRRIAEVLPGFPMCIRTEELVREVERRVASRGTAVRQWDLPGEGRSFRSGPSILHAAGFPEGRPTTPRSDVPSGGGADRSAGAGMDRGPDAGMDRGAADGAGRTPGGRAPR</sequence>
<dbReference type="SUPFAM" id="SSF52540">
    <property type="entry name" value="P-loop containing nucleoside triphosphate hydrolases"/>
    <property type="match status" value="1"/>
</dbReference>
<dbReference type="GO" id="GO:0015087">
    <property type="term" value="F:cobalt ion transmembrane transporter activity"/>
    <property type="evidence" value="ECO:0007669"/>
    <property type="project" value="UniProtKB-ARBA"/>
</dbReference>
<keyword evidence="7" id="KW-1278">Translocase</keyword>
<keyword evidence="3" id="KW-0813">Transport</keyword>
<dbReference type="NCBIfam" id="TIGR04520">
    <property type="entry name" value="ECF_ATPase_1"/>
    <property type="match status" value="1"/>
</dbReference>
<dbReference type="InterPro" id="IPR003593">
    <property type="entry name" value="AAA+_ATPase"/>
</dbReference>
<dbReference type="GO" id="GO:0042626">
    <property type="term" value="F:ATPase-coupled transmembrane transporter activity"/>
    <property type="evidence" value="ECO:0007669"/>
    <property type="project" value="TreeGrafter"/>
</dbReference>